<dbReference type="Pfam" id="PF00149">
    <property type="entry name" value="Metallophos"/>
    <property type="match status" value="1"/>
</dbReference>
<dbReference type="CDD" id="cd00840">
    <property type="entry name" value="MPP_Mre11_N"/>
    <property type="match status" value="1"/>
</dbReference>
<dbReference type="InterPro" id="IPR041796">
    <property type="entry name" value="Mre11_N"/>
</dbReference>
<dbReference type="Gene3D" id="3.60.21.10">
    <property type="match status" value="1"/>
</dbReference>
<evidence type="ECO:0000259" key="2">
    <source>
        <dbReference type="Pfam" id="PF00149"/>
    </source>
</evidence>
<name>A0A140L785_9FIRM</name>
<dbReference type="PANTHER" id="PTHR30337:SF7">
    <property type="entry name" value="PHOSPHOESTERASE"/>
    <property type="match status" value="1"/>
</dbReference>
<dbReference type="PATRIC" id="fig|520762.4.peg.1050"/>
<dbReference type="GO" id="GO:0016787">
    <property type="term" value="F:hydrolase activity"/>
    <property type="evidence" value="ECO:0007669"/>
    <property type="project" value="UniProtKB-KW"/>
</dbReference>
<comment type="caution">
    <text evidence="3">The sequence shown here is derived from an EMBL/GenBank/DDBJ whole genome shotgun (WGS) entry which is preliminary data.</text>
</comment>
<accession>A0A140L785</accession>
<dbReference type="EMBL" id="LOEE01000027">
    <property type="protein sequence ID" value="KXG76410.1"/>
    <property type="molecule type" value="Genomic_DNA"/>
</dbReference>
<keyword evidence="4" id="KW-1185">Reference proteome</keyword>
<feature type="domain" description="Calcineurin-like phosphoesterase" evidence="2">
    <location>
        <begin position="5"/>
        <end position="195"/>
    </location>
</feature>
<gene>
    <name evidence="3" type="primary">yhaO</name>
    <name evidence="3" type="ORF">AN619_09410</name>
</gene>
<dbReference type="InterPro" id="IPR050535">
    <property type="entry name" value="DNA_Repair-Maintenance_Comp"/>
</dbReference>
<proteinExistence type="predicted"/>
<protein>
    <submittedName>
        <fullName evidence="3">Putative metallophosphoesterase YhaO</fullName>
    </submittedName>
</protein>
<evidence type="ECO:0000313" key="3">
    <source>
        <dbReference type="EMBL" id="KXG76410.1"/>
    </source>
</evidence>
<dbReference type="SUPFAM" id="SSF56300">
    <property type="entry name" value="Metallo-dependent phosphatases"/>
    <property type="match status" value="1"/>
</dbReference>
<dbReference type="AlphaFoldDB" id="A0A140L785"/>
<dbReference type="RefSeq" id="WP_068555319.1">
    <property type="nucleotide sequence ID" value="NZ_LOEE01000027.1"/>
</dbReference>
<evidence type="ECO:0000313" key="4">
    <source>
        <dbReference type="Proteomes" id="UP000070456"/>
    </source>
</evidence>
<dbReference type="Proteomes" id="UP000070456">
    <property type="component" value="Unassembled WGS sequence"/>
</dbReference>
<dbReference type="InterPro" id="IPR029052">
    <property type="entry name" value="Metallo-depent_PP-like"/>
</dbReference>
<dbReference type="InterPro" id="IPR004843">
    <property type="entry name" value="Calcineurin-like_PHP"/>
</dbReference>
<dbReference type="PANTHER" id="PTHR30337">
    <property type="entry name" value="COMPONENT OF ATP-DEPENDENT DSDNA EXONUCLEASE"/>
    <property type="match status" value="1"/>
</dbReference>
<evidence type="ECO:0000256" key="1">
    <source>
        <dbReference type="ARBA" id="ARBA00022801"/>
    </source>
</evidence>
<dbReference type="STRING" id="520762.AN619_09410"/>
<keyword evidence="1" id="KW-0378">Hydrolase</keyword>
<organism evidence="3 4">
    <name type="scientific">Thermotalea metallivorans</name>
    <dbReference type="NCBI Taxonomy" id="520762"/>
    <lineage>
        <taxon>Bacteria</taxon>
        <taxon>Bacillati</taxon>
        <taxon>Bacillota</taxon>
        <taxon>Clostridia</taxon>
        <taxon>Peptostreptococcales</taxon>
        <taxon>Thermotaleaceae</taxon>
        <taxon>Thermotalea</taxon>
    </lineage>
</organism>
<reference evidence="3 4" key="1">
    <citation type="submission" date="2015-12" db="EMBL/GenBank/DDBJ databases">
        <title>Draft genome sequence of the thermoanaerobe Thermotalea metallivorans, an isolate from the runoff channel of the Great Artesian Basin, Australia.</title>
        <authorList>
            <person name="Patel B.K."/>
        </authorList>
    </citation>
    <scope>NUCLEOTIDE SEQUENCE [LARGE SCALE GENOMIC DNA]</scope>
    <source>
        <strain evidence="3 4">B2-1</strain>
    </source>
</reference>
<sequence>MKKVKILHCGDFHFDTPFKELSGSIAEQRKEDLRETFGRVIQTAKDEKVNLLLISGDFFDNDRVMKTTLDYLIRKFEEIPHIRVFISPGNHDPYTYKSYYRLIRWPSNVHIFDTNLKGIWIPEYNTCVYGIGFSKKYERKSLIEGFHVENKELVNIMVLHGDMVSEGQGSDYNPIARGTIESSGLDYLALGHRHSFSGVTKLGATSWSYCGNPEGRAFDELGSKGVVVGTVEKGRCELSFREICKRKYMVAKVDVEGVGTYEEIVERIREQITDPERERNLYKIILTGEIGEGFSIHREVLQDKLHGDFYYIKLVDETTFAVDYESLAREFSLKGIFVRNMKEKIDRASNEEERKRLICALKLGMKALGTGEVRVE</sequence>